<dbReference type="EMBL" id="BMOB01000003">
    <property type="protein sequence ID" value="GGI82826.1"/>
    <property type="molecule type" value="Genomic_DNA"/>
</dbReference>
<keyword evidence="1" id="KW-0472">Membrane</keyword>
<reference evidence="2" key="1">
    <citation type="journal article" date="2014" name="Int. J. Syst. Evol. Microbiol.">
        <title>Complete genome sequence of Corynebacterium casei LMG S-19264T (=DSM 44701T), isolated from a smear-ripened cheese.</title>
        <authorList>
            <consortium name="US DOE Joint Genome Institute (JGI-PGF)"/>
            <person name="Walter F."/>
            <person name="Albersmeier A."/>
            <person name="Kalinowski J."/>
            <person name="Ruckert C."/>
        </authorList>
    </citation>
    <scope>NUCLEOTIDE SEQUENCE</scope>
    <source>
        <strain evidence="2">JCM 13919</strain>
    </source>
</reference>
<proteinExistence type="predicted"/>
<protein>
    <submittedName>
        <fullName evidence="2">Uncharacterized protein</fullName>
    </submittedName>
</protein>
<dbReference type="Proteomes" id="UP000630149">
    <property type="component" value="Unassembled WGS sequence"/>
</dbReference>
<keyword evidence="1" id="KW-0812">Transmembrane</keyword>
<evidence type="ECO:0000313" key="2">
    <source>
        <dbReference type="EMBL" id="GGI82826.1"/>
    </source>
</evidence>
<reference evidence="2" key="2">
    <citation type="submission" date="2020-09" db="EMBL/GenBank/DDBJ databases">
        <authorList>
            <person name="Sun Q."/>
            <person name="Ohkuma M."/>
        </authorList>
    </citation>
    <scope>NUCLEOTIDE SEQUENCE</scope>
    <source>
        <strain evidence="2">JCM 13919</strain>
    </source>
</reference>
<evidence type="ECO:0000313" key="3">
    <source>
        <dbReference type="Proteomes" id="UP000630149"/>
    </source>
</evidence>
<accession>A0A917NAJ3</accession>
<keyword evidence="1" id="KW-1133">Transmembrane helix</keyword>
<sequence length="353" mass="40457">MRAINSFRSFFWNIDPGYFNLKLATKTILAIVISLWIVRDEPMLTNLLAGIGSGFAMQGVVAKTMRYRAFHVFAFDVFYFTVFILGLMVRESPIWSAVLLTVLGFMVNYIRRFGLEKSIAPFMVWILCFLATILPFKSAETAWPHVYGLLVGLGVSAGVILFVFPDNYRQLFLNNTNLFFKALSEGMNELRAQLLLDKPIRDYCDVSFVRIKQTLKKLADLNQTIIHSSAFVEEETQLSYSTADLFALINAYSLALDAFYDLWQKNLDIPRATRLTLCLMCKQCAKFFSFLHMNPDFLIHKTKAYRFIPNLGERLGKTPSVRPDLIIALLNFKLSFELLSQSATKLLRNEYES</sequence>
<feature type="transmembrane region" description="Helical" evidence="1">
    <location>
        <begin position="118"/>
        <end position="136"/>
    </location>
</feature>
<dbReference type="RefSeq" id="WP_131776148.1">
    <property type="nucleotide sequence ID" value="NZ_BMOB01000003.1"/>
</dbReference>
<evidence type="ECO:0000256" key="1">
    <source>
        <dbReference type="SAM" id="Phobius"/>
    </source>
</evidence>
<feature type="transmembrane region" description="Helical" evidence="1">
    <location>
        <begin position="94"/>
        <end position="111"/>
    </location>
</feature>
<gene>
    <name evidence="2" type="ORF">GCM10007966_09250</name>
</gene>
<name>A0A917NAJ3_9GAMM</name>
<feature type="transmembrane region" description="Helical" evidence="1">
    <location>
        <begin position="142"/>
        <end position="164"/>
    </location>
</feature>
<dbReference type="OrthoDB" id="5636317at2"/>
<organism evidence="2 3">
    <name type="scientific">Legionella impletisoli</name>
    <dbReference type="NCBI Taxonomy" id="343510"/>
    <lineage>
        <taxon>Bacteria</taxon>
        <taxon>Pseudomonadati</taxon>
        <taxon>Pseudomonadota</taxon>
        <taxon>Gammaproteobacteria</taxon>
        <taxon>Legionellales</taxon>
        <taxon>Legionellaceae</taxon>
        <taxon>Legionella</taxon>
    </lineage>
</organism>
<comment type="caution">
    <text evidence="2">The sequence shown here is derived from an EMBL/GenBank/DDBJ whole genome shotgun (WGS) entry which is preliminary data.</text>
</comment>
<dbReference type="AlphaFoldDB" id="A0A917NAJ3"/>
<feature type="transmembrane region" description="Helical" evidence="1">
    <location>
        <begin position="69"/>
        <end position="88"/>
    </location>
</feature>
<keyword evidence="3" id="KW-1185">Reference proteome</keyword>